<dbReference type="AlphaFoldDB" id="A0AAW7M9P2"/>
<dbReference type="Gene3D" id="3.30.565.10">
    <property type="entry name" value="Histidine kinase-like ATPase, C-terminal domain"/>
    <property type="match status" value="1"/>
</dbReference>
<dbReference type="RefSeq" id="WP_301120951.1">
    <property type="nucleotide sequence ID" value="NZ_JAUHPX010000006.1"/>
</dbReference>
<feature type="transmembrane region" description="Helical" evidence="1">
    <location>
        <begin position="78"/>
        <end position="99"/>
    </location>
</feature>
<feature type="domain" description="Histidine kinase/HSP90-like ATPase" evidence="2">
    <location>
        <begin position="304"/>
        <end position="388"/>
    </location>
</feature>
<name>A0AAW7M9P2_9MICO</name>
<dbReference type="Pfam" id="PF02518">
    <property type="entry name" value="HATPase_c"/>
    <property type="match status" value="1"/>
</dbReference>
<keyword evidence="1" id="KW-0472">Membrane</keyword>
<keyword evidence="1" id="KW-1133">Transmembrane helix</keyword>
<dbReference type="SUPFAM" id="SSF55874">
    <property type="entry name" value="ATPase domain of HSP90 chaperone/DNA topoisomerase II/histidine kinase"/>
    <property type="match status" value="1"/>
</dbReference>
<feature type="transmembrane region" description="Helical" evidence="1">
    <location>
        <begin position="18"/>
        <end position="44"/>
    </location>
</feature>
<dbReference type="Proteomes" id="UP001172737">
    <property type="component" value="Unassembled WGS sequence"/>
</dbReference>
<dbReference type="EMBL" id="JAUHPX010000006">
    <property type="protein sequence ID" value="MDN4488735.1"/>
    <property type="molecule type" value="Genomic_DNA"/>
</dbReference>
<feature type="transmembrane region" description="Helical" evidence="1">
    <location>
        <begin position="119"/>
        <end position="147"/>
    </location>
</feature>
<dbReference type="InterPro" id="IPR003594">
    <property type="entry name" value="HATPase_dom"/>
</dbReference>
<evidence type="ECO:0000256" key="1">
    <source>
        <dbReference type="SAM" id="Phobius"/>
    </source>
</evidence>
<protein>
    <recommendedName>
        <fullName evidence="2">Histidine kinase/HSP90-like ATPase domain-containing protein</fullName>
    </recommendedName>
</protein>
<gene>
    <name evidence="3" type="ORF">QQX10_11210</name>
</gene>
<feature type="transmembrane region" description="Helical" evidence="1">
    <location>
        <begin position="159"/>
        <end position="181"/>
    </location>
</feature>
<comment type="caution">
    <text evidence="3">The sequence shown here is derived from an EMBL/GenBank/DDBJ whole genome shotgun (WGS) entry which is preliminary data.</text>
</comment>
<accession>A0AAW7M9P2</accession>
<evidence type="ECO:0000313" key="4">
    <source>
        <dbReference type="Proteomes" id="UP001172737"/>
    </source>
</evidence>
<keyword evidence="4" id="KW-1185">Reference proteome</keyword>
<reference evidence="3" key="1">
    <citation type="submission" date="2023-06" db="EMBL/GenBank/DDBJ databases">
        <title>Sysu t00039.</title>
        <authorList>
            <person name="Gao L."/>
            <person name="Fang B.-Z."/>
            <person name="Li W.-J."/>
        </authorList>
    </citation>
    <scope>NUCLEOTIDE SEQUENCE</scope>
    <source>
        <strain evidence="3">SYSU T00039</strain>
    </source>
</reference>
<organism evidence="3 4">
    <name type="scientific">Demequina lignilytica</name>
    <dbReference type="NCBI Taxonomy" id="3051663"/>
    <lineage>
        <taxon>Bacteria</taxon>
        <taxon>Bacillati</taxon>
        <taxon>Actinomycetota</taxon>
        <taxon>Actinomycetes</taxon>
        <taxon>Micrococcales</taxon>
        <taxon>Demequinaceae</taxon>
        <taxon>Demequina</taxon>
    </lineage>
</organism>
<sequence>MIGVDADGSARDRIRRTLLLAVGLGAIVFGALLASGGSGFLAQIPQLRAPYGWLTVVVGIVLPALLIVLHRVLPQRALLIYAGAISATFLVLETAWPWMMLEPTLADDATPWMQGINAVHATMAAIVWPRIVGWVYPLALGPIVAFVQVQVRDGAGVPALLDGLGAIIFSLILCGVSIAMIRAGGLQDAAAQQARDQAALEARRHTRELEQARINGIVHDDVMSVLLAASREDPPDGLKAQARHALDRVASLESGGTEHQDYDLHEFVAVVRSTVASIAPSLPVTYTVEPGGTLAAPVVAAFAEAAGEAVRNVLRHAGDDAAAHVSVDARPGAMRVTVRDSGAGFSTARVSQRRLGIRVSIEQRMASVEGGSAHVTSTPGRGTTVELAWSAA</sequence>
<proteinExistence type="predicted"/>
<evidence type="ECO:0000259" key="2">
    <source>
        <dbReference type="Pfam" id="PF02518"/>
    </source>
</evidence>
<dbReference type="InterPro" id="IPR036890">
    <property type="entry name" value="HATPase_C_sf"/>
</dbReference>
<feature type="transmembrane region" description="Helical" evidence="1">
    <location>
        <begin position="50"/>
        <end position="69"/>
    </location>
</feature>
<evidence type="ECO:0000313" key="3">
    <source>
        <dbReference type="EMBL" id="MDN4488735.1"/>
    </source>
</evidence>
<keyword evidence="1" id="KW-0812">Transmembrane</keyword>